<dbReference type="Proteomes" id="UP000265520">
    <property type="component" value="Unassembled WGS sequence"/>
</dbReference>
<organism evidence="1 2">
    <name type="scientific">Trifolium medium</name>
    <dbReference type="NCBI Taxonomy" id="97028"/>
    <lineage>
        <taxon>Eukaryota</taxon>
        <taxon>Viridiplantae</taxon>
        <taxon>Streptophyta</taxon>
        <taxon>Embryophyta</taxon>
        <taxon>Tracheophyta</taxon>
        <taxon>Spermatophyta</taxon>
        <taxon>Magnoliopsida</taxon>
        <taxon>eudicotyledons</taxon>
        <taxon>Gunneridae</taxon>
        <taxon>Pentapetalae</taxon>
        <taxon>rosids</taxon>
        <taxon>fabids</taxon>
        <taxon>Fabales</taxon>
        <taxon>Fabaceae</taxon>
        <taxon>Papilionoideae</taxon>
        <taxon>50 kb inversion clade</taxon>
        <taxon>NPAAA clade</taxon>
        <taxon>Hologalegina</taxon>
        <taxon>IRL clade</taxon>
        <taxon>Trifolieae</taxon>
        <taxon>Trifolium</taxon>
    </lineage>
</organism>
<sequence>PLRTVGSLGGEGPLVPLKVKLLLVFIQIQISKLDS</sequence>
<name>A0A392V1K1_9FABA</name>
<feature type="non-terminal residue" evidence="1">
    <location>
        <position position="1"/>
    </location>
</feature>
<comment type="caution">
    <text evidence="1">The sequence shown here is derived from an EMBL/GenBank/DDBJ whole genome shotgun (WGS) entry which is preliminary data.</text>
</comment>
<keyword evidence="2" id="KW-1185">Reference proteome</keyword>
<reference evidence="1 2" key="1">
    <citation type="journal article" date="2018" name="Front. Plant Sci.">
        <title>Red Clover (Trifolium pratense) and Zigzag Clover (T. medium) - A Picture of Genomic Similarities and Differences.</title>
        <authorList>
            <person name="Dluhosova J."/>
            <person name="Istvanek J."/>
            <person name="Nedelnik J."/>
            <person name="Repkova J."/>
        </authorList>
    </citation>
    <scope>NUCLEOTIDE SEQUENCE [LARGE SCALE GENOMIC DNA]</scope>
    <source>
        <strain evidence="2">cv. 10/8</strain>
        <tissue evidence="1">Leaf</tissue>
    </source>
</reference>
<accession>A0A392V1K1</accession>
<dbReference type="AlphaFoldDB" id="A0A392V1K1"/>
<protein>
    <submittedName>
        <fullName evidence="1">Uncharacterized protein</fullName>
    </submittedName>
</protein>
<proteinExistence type="predicted"/>
<evidence type="ECO:0000313" key="1">
    <source>
        <dbReference type="EMBL" id="MCI82168.1"/>
    </source>
</evidence>
<evidence type="ECO:0000313" key="2">
    <source>
        <dbReference type="Proteomes" id="UP000265520"/>
    </source>
</evidence>
<dbReference type="EMBL" id="LXQA011036792">
    <property type="protein sequence ID" value="MCI82168.1"/>
    <property type="molecule type" value="Genomic_DNA"/>
</dbReference>